<dbReference type="Proteomes" id="UP000887581">
    <property type="component" value="Unplaced"/>
</dbReference>
<evidence type="ECO:0000313" key="5">
    <source>
        <dbReference type="WBParaSite" id="sdigi.contig15.g1500.t1"/>
    </source>
</evidence>
<evidence type="ECO:0000256" key="3">
    <source>
        <dbReference type="SAM" id="MobiDB-lite"/>
    </source>
</evidence>
<dbReference type="Gene3D" id="3.30.1490.120">
    <property type="entry name" value="RNA polymerase Rpb7-like, N-terminal domain"/>
    <property type="match status" value="1"/>
</dbReference>
<evidence type="ECO:0000313" key="4">
    <source>
        <dbReference type="Proteomes" id="UP000887581"/>
    </source>
</evidence>
<dbReference type="GO" id="GO:0000428">
    <property type="term" value="C:DNA-directed RNA polymerase complex"/>
    <property type="evidence" value="ECO:0007669"/>
    <property type="project" value="UniProtKB-KW"/>
</dbReference>
<proteinExistence type="predicted"/>
<reference evidence="5" key="1">
    <citation type="submission" date="2022-11" db="UniProtKB">
        <authorList>
            <consortium name="WormBaseParasite"/>
        </authorList>
    </citation>
    <scope>IDENTIFICATION</scope>
</reference>
<dbReference type="InterPro" id="IPR036898">
    <property type="entry name" value="RNA_pol_Rpb7-like_N_sf"/>
</dbReference>
<organism evidence="4 5">
    <name type="scientific">Setaria digitata</name>
    <dbReference type="NCBI Taxonomy" id="48799"/>
    <lineage>
        <taxon>Eukaryota</taxon>
        <taxon>Metazoa</taxon>
        <taxon>Ecdysozoa</taxon>
        <taxon>Nematoda</taxon>
        <taxon>Chromadorea</taxon>
        <taxon>Rhabditida</taxon>
        <taxon>Spirurina</taxon>
        <taxon>Spiruromorpha</taxon>
        <taxon>Filarioidea</taxon>
        <taxon>Setariidae</taxon>
        <taxon>Setaria</taxon>
    </lineage>
</organism>
<keyword evidence="2" id="KW-0804">Transcription</keyword>
<name>A0A915PN06_9BILA</name>
<sequence length="228" mass="25794">MGKRKRSQEVEWDDEISTKKAKLGNDDGKLGLDPSEVSPNFKKQNRSNTANNCNKLRMGMNRYVGMSYQKLQRIMARNADCGLHLVVENRHVTIGWHQLGEATNAIRYILNCSLGQYKKSLNGILLAIEKVDIIDKPLCIADQPCMHIDLNINCIVFCPEEGHSYNCVVTAVDKERNKIRNTGAFQARTKSVHKNMVESVMAVDTSRALYKDRLKQKVQPDTIAMQKG</sequence>
<dbReference type="WBParaSite" id="sdigi.contig15.g1500.t1">
    <property type="protein sequence ID" value="sdigi.contig15.g1500.t1"/>
    <property type="gene ID" value="sdigi.contig15.g1500"/>
</dbReference>
<feature type="compositionally biased region" description="Polar residues" evidence="3">
    <location>
        <begin position="37"/>
        <end position="49"/>
    </location>
</feature>
<keyword evidence="4" id="KW-1185">Reference proteome</keyword>
<evidence type="ECO:0000256" key="1">
    <source>
        <dbReference type="ARBA" id="ARBA00022478"/>
    </source>
</evidence>
<feature type="region of interest" description="Disordered" evidence="3">
    <location>
        <begin position="1"/>
        <end position="49"/>
    </location>
</feature>
<protein>
    <submittedName>
        <fullName evidence="5">Uncharacterized protein</fullName>
    </submittedName>
</protein>
<dbReference type="AlphaFoldDB" id="A0A915PN06"/>
<accession>A0A915PN06</accession>
<evidence type="ECO:0000256" key="2">
    <source>
        <dbReference type="ARBA" id="ARBA00023163"/>
    </source>
</evidence>
<keyword evidence="1" id="KW-0240">DNA-directed RNA polymerase</keyword>